<gene>
    <name evidence="13" type="ORF">OGATHE_005171</name>
</gene>
<dbReference type="Pfam" id="PF02463">
    <property type="entry name" value="SMC_N"/>
    <property type="match status" value="1"/>
</dbReference>
<dbReference type="InterPro" id="IPR003395">
    <property type="entry name" value="RecF/RecN/SMC_N"/>
</dbReference>
<dbReference type="PANTHER" id="PTHR18937">
    <property type="entry name" value="STRUCTURAL MAINTENANCE OF CHROMOSOMES SMC FAMILY MEMBER"/>
    <property type="match status" value="1"/>
</dbReference>
<feature type="coiled-coil region" evidence="11">
    <location>
        <begin position="981"/>
        <end position="1042"/>
    </location>
</feature>
<evidence type="ECO:0000256" key="8">
    <source>
        <dbReference type="ARBA" id="ARBA00023242"/>
    </source>
</evidence>
<dbReference type="GO" id="GO:0005634">
    <property type="term" value="C:nucleus"/>
    <property type="evidence" value="ECO:0007669"/>
    <property type="project" value="UniProtKB-SubCell"/>
</dbReference>
<feature type="coiled-coil region" evidence="11">
    <location>
        <begin position="816"/>
        <end position="934"/>
    </location>
</feature>
<dbReference type="InterPro" id="IPR036277">
    <property type="entry name" value="SMC_hinge_sf"/>
</dbReference>
<feature type="coiled-coil region" evidence="11">
    <location>
        <begin position="316"/>
        <end position="364"/>
    </location>
</feature>
<dbReference type="CDD" id="cd03275">
    <property type="entry name" value="ABC_SMC1_euk"/>
    <property type="match status" value="2"/>
</dbReference>
<sequence>MGRLVGLELYNFKSYRGISSIGFGSSFFTSIIGPNGSGKSNMMDAISFVLGIKSSHLRSNNLKDLIYRGRVLGESDDGEEKENDPCTAYVMAIYEKSNGDILKLKRSINETGTSEYRINNKTVSATQYADVLRKENILIKARNFLVFQGDVEKIASQSPEELTRLIENISGSIDHKKDYDVLMEEKEKAHDTTALLNSRKKALREEFNQYKNQSMEIEQFDLKSKELSDLILTKYLTELYHNNKELEQSMSELKSATHELKDLQKVLKDNEAAMKNVIKARNKDDSEYHKIERSISKKATLIKEKQLALIPLKSEVLQLSKKLSDYKRRIETLSDDHERQNAVVETIEKQLTTIQKAYDNYMREFDATTVETLSTGALEEYKRLREAFLMKGGHIESKLLDLEDSVNSLNLQIENVSRQNEIVSTRIRELDTEKAEISSKIQENVSQTNDAQNATNKKKKELYAVRSTQEKILQEEFELNTVLKDVLVQLNELHASQRETAREKRLRENCSSLKRLFPGVRGLVCDLCKPTQKRYELAVSTILGKNFDAIVVDNLSVANKCIDYLKEKRAGVASFIPLDSVESKPPQAYLRNIDEHVRPTFDVVTYDPELERAVQYVCGNSIVCDNMDVAKYVKWEKKVDVKVVTLEGSLIHKSGLMTGGLTPNGGRRWDKSEIQALISQKEEIKSKLEELSRKKTSELLEKKLMDEVETLEAQIPPLQNARLELDRLMKDIDSESKNQRSIQAQLEKELQDLKEKLTEALSKVDSTNKELSSIQQEVYATFCQKHNFANISEYEETYGSKSRGHSKEKARYIKQIQYLENKLGFEKDRLDEYQSRLNRLNKDMSNLEKNYNKLVSSKETIENDLDTFESEHEVLMEELQRASGQRKAQLMDYQQLEDGVSDVRLQVAEIDKKIANYEDVIEKAKIEKRNILKNCKLENVQLPLTFGSMDDIPLDESEDDENMLADEIEIDFTSLQSRFKSGALEELLSDLKKEIDQITAEISSMSPNMKARERLEDVQRRLADLEAEFSDAKQEEKKIAAEFQTVKSKRYKQFMETFNHIAATIDGVYKDLTKSNVSPLGGSAYLTLEDEDEPYLHGVKYHAMPPMKRFRDMELLSGGEKTIAALALLFTIHSHHPSPFFVLDEVDAALDNANVNKIANYIAKNAGPNFQFIVISLKNGLFERSDALVGIYREQKLNTSKTLTLDLRTYPDQEVA</sequence>
<keyword evidence="4" id="KW-0158">Chromosome</keyword>
<evidence type="ECO:0000256" key="3">
    <source>
        <dbReference type="ARBA" id="ARBA00005597"/>
    </source>
</evidence>
<dbReference type="GO" id="GO:0007062">
    <property type="term" value="P:sister chromatid cohesion"/>
    <property type="evidence" value="ECO:0007669"/>
    <property type="project" value="InterPro"/>
</dbReference>
<comment type="similarity">
    <text evidence="3">Belongs to the SMC family. SMC1 subfamily.</text>
</comment>
<organism evidence="13 14">
    <name type="scientific">Ogataea polymorpha</name>
    <dbReference type="NCBI Taxonomy" id="460523"/>
    <lineage>
        <taxon>Eukaryota</taxon>
        <taxon>Fungi</taxon>
        <taxon>Dikarya</taxon>
        <taxon>Ascomycota</taxon>
        <taxon>Saccharomycotina</taxon>
        <taxon>Pichiomycetes</taxon>
        <taxon>Pichiales</taxon>
        <taxon>Pichiaceae</taxon>
        <taxon>Ogataea</taxon>
    </lineage>
</organism>
<dbReference type="SUPFAM" id="SSF52540">
    <property type="entry name" value="P-loop containing nucleoside triphosphate hydrolases"/>
    <property type="match status" value="1"/>
</dbReference>
<dbReference type="InterPro" id="IPR027417">
    <property type="entry name" value="P-loop_NTPase"/>
</dbReference>
<protein>
    <recommendedName>
        <fullName evidence="10">Structural maintenance of chromosomes protein</fullName>
    </recommendedName>
</protein>
<dbReference type="SUPFAM" id="SSF75553">
    <property type="entry name" value="Smc hinge domain"/>
    <property type="match status" value="1"/>
</dbReference>
<dbReference type="GO" id="GO:0051301">
    <property type="term" value="P:cell division"/>
    <property type="evidence" value="ECO:0007669"/>
    <property type="project" value="UniProtKB-KW"/>
</dbReference>
<keyword evidence="5" id="KW-0132">Cell division</keyword>
<keyword evidence="8 10" id="KW-0539">Nucleus</keyword>
<dbReference type="InterPro" id="IPR010935">
    <property type="entry name" value="SMC_hinge"/>
</dbReference>
<proteinExistence type="inferred from homology"/>
<evidence type="ECO:0000256" key="4">
    <source>
        <dbReference type="ARBA" id="ARBA00022454"/>
    </source>
</evidence>
<dbReference type="EMBL" id="JAEUBD010001468">
    <property type="protein sequence ID" value="KAH3660839.1"/>
    <property type="molecule type" value="Genomic_DNA"/>
</dbReference>
<feature type="domain" description="SMC hinge" evidence="12">
    <location>
        <begin position="518"/>
        <end position="634"/>
    </location>
</feature>
<dbReference type="Proteomes" id="UP000788993">
    <property type="component" value="Unassembled WGS sequence"/>
</dbReference>
<dbReference type="GO" id="GO:0016887">
    <property type="term" value="F:ATP hydrolysis activity"/>
    <property type="evidence" value="ECO:0007669"/>
    <property type="project" value="InterPro"/>
</dbReference>
<feature type="coiled-coil region" evidence="11">
    <location>
        <begin position="193"/>
        <end position="283"/>
    </location>
</feature>
<dbReference type="Gene3D" id="3.40.50.300">
    <property type="entry name" value="P-loop containing nucleotide triphosphate hydrolases"/>
    <property type="match status" value="2"/>
</dbReference>
<dbReference type="OrthoDB" id="5575062at2759"/>
<reference evidence="13" key="1">
    <citation type="journal article" date="2021" name="Open Biol.">
        <title>Shared evolutionary footprints suggest mitochondrial oxidative damage underlies multiple complex I losses in fungi.</title>
        <authorList>
            <person name="Schikora-Tamarit M.A."/>
            <person name="Marcet-Houben M."/>
            <person name="Nosek J."/>
            <person name="Gabaldon T."/>
        </authorList>
    </citation>
    <scope>NUCLEOTIDE SEQUENCE</scope>
    <source>
        <strain evidence="13">NCAIM Y.01608</strain>
    </source>
</reference>
<evidence type="ECO:0000259" key="12">
    <source>
        <dbReference type="SMART" id="SM00968"/>
    </source>
</evidence>
<dbReference type="GO" id="GO:0003677">
    <property type="term" value="F:DNA binding"/>
    <property type="evidence" value="ECO:0007669"/>
    <property type="project" value="TreeGrafter"/>
</dbReference>
<keyword evidence="14" id="KW-1185">Reference proteome</keyword>
<feature type="coiled-coil region" evidence="11">
    <location>
        <begin position="674"/>
        <end position="777"/>
    </location>
</feature>
<name>A0A9P8NXF4_9ASCO</name>
<evidence type="ECO:0000256" key="10">
    <source>
        <dbReference type="PIRNR" id="PIRNR005719"/>
    </source>
</evidence>
<keyword evidence="9" id="KW-0131">Cell cycle</keyword>
<dbReference type="PANTHER" id="PTHR18937:SF12">
    <property type="entry name" value="STRUCTURAL MAINTENANCE OF CHROMOSOMES PROTEIN"/>
    <property type="match status" value="1"/>
</dbReference>
<dbReference type="Gene3D" id="1.20.1060.20">
    <property type="match status" value="1"/>
</dbReference>
<dbReference type="Pfam" id="PF06470">
    <property type="entry name" value="SMC_hinge"/>
    <property type="match status" value="1"/>
</dbReference>
<evidence type="ECO:0000256" key="1">
    <source>
        <dbReference type="ARBA" id="ARBA00004123"/>
    </source>
</evidence>
<dbReference type="GO" id="GO:0008278">
    <property type="term" value="C:cohesin complex"/>
    <property type="evidence" value="ECO:0007669"/>
    <property type="project" value="InterPro"/>
</dbReference>
<dbReference type="AlphaFoldDB" id="A0A9P8NXF4"/>
<evidence type="ECO:0000256" key="6">
    <source>
        <dbReference type="ARBA" id="ARBA00022776"/>
    </source>
</evidence>
<dbReference type="SMART" id="SM00968">
    <property type="entry name" value="SMC_hinge"/>
    <property type="match status" value="1"/>
</dbReference>
<reference evidence="13" key="2">
    <citation type="submission" date="2021-01" db="EMBL/GenBank/DDBJ databases">
        <authorList>
            <person name="Schikora-Tamarit M.A."/>
        </authorList>
    </citation>
    <scope>NUCLEOTIDE SEQUENCE</scope>
    <source>
        <strain evidence="13">NCAIM Y.01608</strain>
    </source>
</reference>
<evidence type="ECO:0000256" key="2">
    <source>
        <dbReference type="ARBA" id="ARBA00004286"/>
    </source>
</evidence>
<evidence type="ECO:0000256" key="11">
    <source>
        <dbReference type="SAM" id="Coils"/>
    </source>
</evidence>
<dbReference type="InterPro" id="IPR024704">
    <property type="entry name" value="SMC"/>
</dbReference>
<accession>A0A9P8NXF4</accession>
<keyword evidence="6" id="KW-0498">Mitosis</keyword>
<dbReference type="Gene3D" id="3.30.70.1620">
    <property type="match status" value="1"/>
</dbReference>
<dbReference type="InterPro" id="IPR028468">
    <property type="entry name" value="Smc1_ABC"/>
</dbReference>
<dbReference type="GO" id="GO:0007059">
    <property type="term" value="P:chromosome segregation"/>
    <property type="evidence" value="ECO:0007669"/>
    <property type="project" value="UniProtKB-ARBA"/>
</dbReference>
<dbReference type="PIRSF" id="PIRSF005719">
    <property type="entry name" value="SMC"/>
    <property type="match status" value="1"/>
</dbReference>
<comment type="caution">
    <text evidence="13">The sequence shown here is derived from an EMBL/GenBank/DDBJ whole genome shotgun (WGS) entry which is preliminary data.</text>
</comment>
<evidence type="ECO:0000313" key="14">
    <source>
        <dbReference type="Proteomes" id="UP000788993"/>
    </source>
</evidence>
<keyword evidence="7 11" id="KW-0175">Coiled coil</keyword>
<dbReference type="GO" id="GO:0005524">
    <property type="term" value="F:ATP binding"/>
    <property type="evidence" value="ECO:0007669"/>
    <property type="project" value="InterPro"/>
</dbReference>
<evidence type="ECO:0000256" key="9">
    <source>
        <dbReference type="ARBA" id="ARBA00023306"/>
    </source>
</evidence>
<comment type="subcellular location">
    <subcellularLocation>
        <location evidence="2">Chromosome</location>
    </subcellularLocation>
    <subcellularLocation>
        <location evidence="1 10">Nucleus</location>
    </subcellularLocation>
</comment>
<evidence type="ECO:0000313" key="13">
    <source>
        <dbReference type="EMBL" id="KAH3660839.1"/>
    </source>
</evidence>
<evidence type="ECO:0000256" key="5">
    <source>
        <dbReference type="ARBA" id="ARBA00022618"/>
    </source>
</evidence>
<evidence type="ECO:0000256" key="7">
    <source>
        <dbReference type="ARBA" id="ARBA00023054"/>
    </source>
</evidence>
<feature type="coiled-coil region" evidence="11">
    <location>
        <begin position="399"/>
        <end position="433"/>
    </location>
</feature>